<dbReference type="RefSeq" id="XP_053591205.1">
    <property type="nucleotide sequence ID" value="XM_053722560.1"/>
</dbReference>
<evidence type="ECO:0000313" key="2">
    <source>
        <dbReference type="Proteomes" id="UP000483820"/>
    </source>
</evidence>
<dbReference type="KEGG" id="crq:GCK72_000565"/>
<dbReference type="Proteomes" id="UP000483820">
    <property type="component" value="Chromosome I"/>
</dbReference>
<evidence type="ECO:0000313" key="1">
    <source>
        <dbReference type="EMBL" id="KAF1768752.1"/>
    </source>
</evidence>
<organism evidence="1 2">
    <name type="scientific">Caenorhabditis remanei</name>
    <name type="common">Caenorhabditis vulgaris</name>
    <dbReference type="NCBI Taxonomy" id="31234"/>
    <lineage>
        <taxon>Eukaryota</taxon>
        <taxon>Metazoa</taxon>
        <taxon>Ecdysozoa</taxon>
        <taxon>Nematoda</taxon>
        <taxon>Chromadorea</taxon>
        <taxon>Rhabditida</taxon>
        <taxon>Rhabditina</taxon>
        <taxon>Rhabditomorpha</taxon>
        <taxon>Rhabditoidea</taxon>
        <taxon>Rhabditidae</taxon>
        <taxon>Peloderinae</taxon>
        <taxon>Caenorhabditis</taxon>
    </lineage>
</organism>
<dbReference type="AlphaFoldDB" id="A0A6A5HSK9"/>
<protein>
    <submittedName>
        <fullName evidence="1">Uncharacterized protein</fullName>
    </submittedName>
</protein>
<reference evidence="1 2" key="1">
    <citation type="submission" date="2019-12" db="EMBL/GenBank/DDBJ databases">
        <title>Chromosome-level assembly of the Caenorhabditis remanei genome.</title>
        <authorList>
            <person name="Teterina A.A."/>
            <person name="Willis J.H."/>
            <person name="Phillips P.C."/>
        </authorList>
    </citation>
    <scope>NUCLEOTIDE SEQUENCE [LARGE SCALE GENOMIC DNA]</scope>
    <source>
        <strain evidence="1 2">PX506</strain>
        <tissue evidence="1">Whole organism</tissue>
    </source>
</reference>
<name>A0A6A5HSK9_CAERE</name>
<proteinExistence type="predicted"/>
<dbReference type="CTD" id="78773124"/>
<dbReference type="EMBL" id="WUAV01000001">
    <property type="protein sequence ID" value="KAF1768752.1"/>
    <property type="molecule type" value="Genomic_DNA"/>
</dbReference>
<dbReference type="GeneID" id="78773124"/>
<gene>
    <name evidence="1" type="ORF">GCK72_000565</name>
</gene>
<comment type="caution">
    <text evidence="1">The sequence shown here is derived from an EMBL/GenBank/DDBJ whole genome shotgun (WGS) entry which is preliminary data.</text>
</comment>
<accession>A0A6A5HSK9</accession>
<sequence length="93" mass="10247">MFMKIKSWYTTEDQYERINKTGVNRYVRHGKVYRHDVKDAVLLALVEAPPPKIEDAGAGDVLAPPPKIEELGCGVAAAAPPPNSDDVFWPVAN</sequence>